<accession>A0A175VS26</accession>
<dbReference type="EMBL" id="LCTW02000366">
    <property type="protein sequence ID" value="KXX74308.1"/>
    <property type="molecule type" value="Genomic_DNA"/>
</dbReference>
<evidence type="ECO:0000313" key="3">
    <source>
        <dbReference type="EMBL" id="KXX74308.1"/>
    </source>
</evidence>
<dbReference type="OrthoDB" id="4562770at2759"/>
<proteinExistence type="predicted"/>
<keyword evidence="4" id="KW-1185">Reference proteome</keyword>
<name>A0A175VS26_9PEZI</name>
<evidence type="ECO:0000313" key="4">
    <source>
        <dbReference type="Proteomes" id="UP000078237"/>
    </source>
</evidence>
<protein>
    <submittedName>
        <fullName evidence="3">Uncharacterized protein</fullName>
    </submittedName>
</protein>
<evidence type="ECO:0000256" key="2">
    <source>
        <dbReference type="SAM" id="Phobius"/>
    </source>
</evidence>
<dbReference type="AlphaFoldDB" id="A0A175VS26"/>
<keyword evidence="2" id="KW-0472">Membrane</keyword>
<dbReference type="STRING" id="100816.A0A175VS26"/>
<keyword evidence="2" id="KW-0812">Transmembrane</keyword>
<evidence type="ECO:0000256" key="1">
    <source>
        <dbReference type="SAM" id="MobiDB-lite"/>
    </source>
</evidence>
<comment type="caution">
    <text evidence="3">The sequence shown here is derived from an EMBL/GenBank/DDBJ whole genome shotgun (WGS) entry which is preliminary data.</text>
</comment>
<feature type="region of interest" description="Disordered" evidence="1">
    <location>
        <begin position="14"/>
        <end position="38"/>
    </location>
</feature>
<feature type="transmembrane region" description="Helical" evidence="2">
    <location>
        <begin position="50"/>
        <end position="72"/>
    </location>
</feature>
<organism evidence="3 4">
    <name type="scientific">Madurella mycetomatis</name>
    <dbReference type="NCBI Taxonomy" id="100816"/>
    <lineage>
        <taxon>Eukaryota</taxon>
        <taxon>Fungi</taxon>
        <taxon>Dikarya</taxon>
        <taxon>Ascomycota</taxon>
        <taxon>Pezizomycotina</taxon>
        <taxon>Sordariomycetes</taxon>
        <taxon>Sordariomycetidae</taxon>
        <taxon>Sordariales</taxon>
        <taxon>Sordariales incertae sedis</taxon>
        <taxon>Madurella</taxon>
    </lineage>
</organism>
<reference evidence="3 4" key="1">
    <citation type="journal article" date="2016" name="Genome Announc.">
        <title>Genome Sequence of Madurella mycetomatis mm55, Isolated from a Human Mycetoma Case in Sudan.</title>
        <authorList>
            <person name="Smit S."/>
            <person name="Derks M.F."/>
            <person name="Bervoets S."/>
            <person name="Fahal A."/>
            <person name="van Leeuwen W."/>
            <person name="van Belkum A."/>
            <person name="van de Sande W.W."/>
        </authorList>
    </citation>
    <scope>NUCLEOTIDE SEQUENCE [LARGE SCALE GENOMIC DNA]</scope>
    <source>
        <strain evidence="4">mm55</strain>
    </source>
</reference>
<sequence length="162" mass="18287">MSRKIKYERVYVRNSSEDDEHDEITSDNSATPVPRRGGVPGNTYSTRCSLLMLLLVAADIALVSGTACFAWGRRVERHSIELDWFSPPGRIDHVFKYRWQFSARPSNNESQIWWDKVFPPAQQAGGSSNTLRFLLYPMDLPCSINFTALTLSATVTGRPGME</sequence>
<keyword evidence="2" id="KW-1133">Transmembrane helix</keyword>
<gene>
    <name evidence="3" type="ORF">MMYC01_209345</name>
</gene>
<dbReference type="Proteomes" id="UP000078237">
    <property type="component" value="Unassembled WGS sequence"/>
</dbReference>
<dbReference type="VEuPathDB" id="FungiDB:MMYC01_209345"/>